<keyword evidence="2 8" id="KW-0489">Methyltransferase</keyword>
<dbReference type="EMBL" id="AUZX01010712">
    <property type="protein sequence ID" value="EQD46513.1"/>
    <property type="molecule type" value="Genomic_DNA"/>
</dbReference>
<dbReference type="PANTHER" id="PTHR33841">
    <property type="entry name" value="DNA METHYLTRANSFERASE YEEA-RELATED"/>
    <property type="match status" value="1"/>
</dbReference>
<proteinExistence type="predicted"/>
<reference evidence="8" key="1">
    <citation type="submission" date="2013-08" db="EMBL/GenBank/DDBJ databases">
        <authorList>
            <person name="Mendez C."/>
            <person name="Richter M."/>
            <person name="Ferrer M."/>
            <person name="Sanchez J."/>
        </authorList>
    </citation>
    <scope>NUCLEOTIDE SEQUENCE</scope>
</reference>
<dbReference type="PRINTS" id="PR00507">
    <property type="entry name" value="N12N6MTFRASE"/>
</dbReference>
<feature type="domain" description="MmeI-like target recognition" evidence="5">
    <location>
        <begin position="294"/>
        <end position="496"/>
    </location>
</feature>
<evidence type="ECO:0000259" key="6">
    <source>
        <dbReference type="Pfam" id="PF20467"/>
    </source>
</evidence>
<feature type="non-terminal residue" evidence="8">
    <location>
        <position position="1"/>
    </location>
</feature>
<comment type="catalytic activity">
    <reaction evidence="4">
        <text>a 2'-deoxyadenosine in DNA + S-adenosyl-L-methionine = an N(6)-methyl-2'-deoxyadenosine in DNA + S-adenosyl-L-homocysteine + H(+)</text>
        <dbReference type="Rhea" id="RHEA:15197"/>
        <dbReference type="Rhea" id="RHEA-COMP:12418"/>
        <dbReference type="Rhea" id="RHEA-COMP:12419"/>
        <dbReference type="ChEBI" id="CHEBI:15378"/>
        <dbReference type="ChEBI" id="CHEBI:57856"/>
        <dbReference type="ChEBI" id="CHEBI:59789"/>
        <dbReference type="ChEBI" id="CHEBI:90615"/>
        <dbReference type="ChEBI" id="CHEBI:90616"/>
        <dbReference type="EC" id="2.1.1.72"/>
    </reaction>
</comment>
<dbReference type="AlphaFoldDB" id="T0ZPD1"/>
<gene>
    <name evidence="8" type="ORF">B1A_14589</name>
</gene>
<evidence type="ECO:0000256" key="1">
    <source>
        <dbReference type="ARBA" id="ARBA00011900"/>
    </source>
</evidence>
<dbReference type="InterPro" id="IPR029063">
    <property type="entry name" value="SAM-dependent_MTases_sf"/>
</dbReference>
<dbReference type="PANTHER" id="PTHR33841:SF1">
    <property type="entry name" value="DNA METHYLTRANSFERASE A"/>
    <property type="match status" value="1"/>
</dbReference>
<evidence type="ECO:0000259" key="5">
    <source>
        <dbReference type="Pfam" id="PF20466"/>
    </source>
</evidence>
<protein>
    <recommendedName>
        <fullName evidence="1">site-specific DNA-methyltransferase (adenine-specific)</fullName>
        <ecNumber evidence="1">2.1.1.72</ecNumber>
    </recommendedName>
</protein>
<dbReference type="Gene3D" id="3.40.50.150">
    <property type="entry name" value="Vaccinia Virus protein VP39"/>
    <property type="match status" value="1"/>
</dbReference>
<comment type="caution">
    <text evidence="8">The sequence shown here is derived from an EMBL/GenBank/DDBJ whole genome shotgun (WGS) entry which is preliminary data.</text>
</comment>
<dbReference type="GO" id="GO:0009007">
    <property type="term" value="F:site-specific DNA-methyltransferase (adenine-specific) activity"/>
    <property type="evidence" value="ECO:0007669"/>
    <property type="project" value="UniProtKB-EC"/>
</dbReference>
<name>T0ZPD1_9ZZZZ</name>
<keyword evidence="3" id="KW-0808">Transferase</keyword>
<organism evidence="8">
    <name type="scientific">mine drainage metagenome</name>
    <dbReference type="NCBI Taxonomy" id="410659"/>
    <lineage>
        <taxon>unclassified sequences</taxon>
        <taxon>metagenomes</taxon>
        <taxon>ecological metagenomes</taxon>
    </lineage>
</organism>
<reference evidence="8" key="2">
    <citation type="journal article" date="2014" name="ISME J.">
        <title>Microbial stratification in low pH oxic and suboxic macroscopic growths along an acid mine drainage.</title>
        <authorList>
            <person name="Mendez-Garcia C."/>
            <person name="Mesa V."/>
            <person name="Sprenger R.R."/>
            <person name="Richter M."/>
            <person name="Diez M.S."/>
            <person name="Solano J."/>
            <person name="Bargiela R."/>
            <person name="Golyshina O.V."/>
            <person name="Manteca A."/>
            <person name="Ramos J.L."/>
            <person name="Gallego J.R."/>
            <person name="Llorente I."/>
            <person name="Martins Dos Santos V.A."/>
            <person name="Jensen O.N."/>
            <person name="Pelaez A.I."/>
            <person name="Sanchez J."/>
            <person name="Ferrer M."/>
        </authorList>
    </citation>
    <scope>NUCLEOTIDE SEQUENCE</scope>
</reference>
<evidence type="ECO:0000313" key="8">
    <source>
        <dbReference type="EMBL" id="EQD46513.1"/>
    </source>
</evidence>
<dbReference type="InterPro" id="IPR046816">
    <property type="entry name" value="MmeI_Mtase"/>
</dbReference>
<evidence type="ECO:0000256" key="4">
    <source>
        <dbReference type="ARBA" id="ARBA00047942"/>
    </source>
</evidence>
<feature type="domain" description="MmeI-like C-terminal" evidence="6">
    <location>
        <begin position="498"/>
        <end position="575"/>
    </location>
</feature>
<accession>T0ZPD1</accession>
<dbReference type="InterPro" id="IPR050953">
    <property type="entry name" value="N4_N6_ade-DNA_methylase"/>
</dbReference>
<dbReference type="GO" id="GO:0032259">
    <property type="term" value="P:methylation"/>
    <property type="evidence" value="ECO:0007669"/>
    <property type="project" value="UniProtKB-KW"/>
</dbReference>
<feature type="domain" description="MmeI-like DNA-methyltransferase" evidence="7">
    <location>
        <begin position="1"/>
        <end position="269"/>
    </location>
</feature>
<dbReference type="EC" id="2.1.1.72" evidence="1"/>
<sequence length="588" mass="66818">LLNLRKRMAKIRVFDPACGSGNFLVIAYKEMRAIEAEINKRRGEADRHSEIPLTNLRGIELRDFPAEIARLALVIAEYQCDVLYRGQKLALAEFLPLRNENWITCGNALRIDWLSVCPPTGTGVKYQADDLFSKPLDQSEIDFENEGGETYICGNPPYLGSVLQSDQQKSELRELFFHYTDAWKSLDYVAGWFFKAALYGQHTKSTTAFVATNSICQGEQVPILWPLIFQTGQQISFAYTSFTWSNLASNKAGVTVVIVGLSNAVLSKRKLVETNEGSETIRLCDNIGPYLVPGPNMTVEAASVAPDERARMIRGNMPNDGGYLVLSPHEAELLQAQYPCSRHFVKAFIGSKEFINSMFKYCIWIEDSELPLALECPPIRDRIEKVRDARRKGGKQARDNVETPHRFVFAPHRDVAAIVVPRVSSENREYLPVGVTNGNIVISERNFALYDAPLWNMALIASRLHLVWIATVCVRMRTDFSYSNTLGWNTFPVPKLTEKNKADLTYCAEDILLAREHHFPATIADLYDPDAMPEELRQAHERNDEVLERIYIGRRFKNDTERLEKLFELYTKMTAMQATQNRVKRGKQ</sequence>
<dbReference type="Pfam" id="PF20473">
    <property type="entry name" value="MmeI_Mtase"/>
    <property type="match status" value="1"/>
</dbReference>
<dbReference type="InterPro" id="IPR046818">
    <property type="entry name" value="MmeI_C"/>
</dbReference>
<evidence type="ECO:0000259" key="7">
    <source>
        <dbReference type="Pfam" id="PF20473"/>
    </source>
</evidence>
<dbReference type="Pfam" id="PF20466">
    <property type="entry name" value="MmeI_TRD"/>
    <property type="match status" value="1"/>
</dbReference>
<dbReference type="SUPFAM" id="SSF53335">
    <property type="entry name" value="S-adenosyl-L-methionine-dependent methyltransferases"/>
    <property type="match status" value="1"/>
</dbReference>
<dbReference type="InterPro" id="IPR046820">
    <property type="entry name" value="MmeI_TRD"/>
</dbReference>
<evidence type="ECO:0000256" key="3">
    <source>
        <dbReference type="ARBA" id="ARBA00022679"/>
    </source>
</evidence>
<evidence type="ECO:0000256" key="2">
    <source>
        <dbReference type="ARBA" id="ARBA00022603"/>
    </source>
</evidence>
<dbReference type="Pfam" id="PF20467">
    <property type="entry name" value="MmeI_C"/>
    <property type="match status" value="1"/>
</dbReference>